<name>A0ABQ9HW77_9NEOP</name>
<protein>
    <submittedName>
        <fullName evidence="2">Uncharacterized protein</fullName>
    </submittedName>
</protein>
<evidence type="ECO:0000256" key="1">
    <source>
        <dbReference type="SAM" id="MobiDB-lite"/>
    </source>
</evidence>
<comment type="caution">
    <text evidence="2">The sequence shown here is derived from an EMBL/GenBank/DDBJ whole genome shotgun (WGS) entry which is preliminary data.</text>
</comment>
<gene>
    <name evidence="2" type="ORF">PR048_008126</name>
</gene>
<sequence length="1609" mass="178583">MNENKNVCLPIWRKATLCERMWTAMVGATAHALVPQYSDVTTRRAAKSCACCSGTGTWRQKCLDTSRLSAKYEKSSMSGGRAAAPSQLLLDNGGRNRKKESELPKSRSITRVTDMEQQGNQGQHDLEKVEDGWPCAWNPVVFIGEGFARITCMSKLKRDNRRRTVCVMDRARKVWEPGVPMEEVRTEQPRETEVYREVFLLRQLVRRNKAAPSTEKTAGPVKAHPKDPLWLYDEIVRGTYLSRLEEPNILMAALAMVVRQMEGGDKILFPRMEAVDRLVVAQTGLPTQKNTLLSLLRECYWRRGERFEESYIFKDAVRTYRRRTFDYSKPFTGYTVNRIDSLQCGVTKPFELRGEVVGNVSGYQAFPKTKSVYIRVHWAAKSTLCCPCNMGTCCIALVDWFQQCDEMWSEDRIDNVTHVRQTRRNYSHCWTLLLSNSLSPDNTRDVHDDKQVPGVNVPKEHKHVIKFKTMIVNCVVCSSVTKGGPNDVCVCRGAHQRSHVALEGLGAHGNPLPPIFSTDEPLTRHATNIDNSTAELILFAQEFYEACQTYFWPVAEVGDMHCGKEGLSSNGLHFRAMATSLSVLSASHNYEEQGKNRQERRKNPCDRECWTMPLVGGFSRGYLTFNPPLPSGATSYSPHFTLIGSQNIDAVLTKHILALLTTITFILESANLVSGKSVHERSMKASIGIPVKVRRILNKKLDGPQRQLPLHLTVRNGTLYKLAFLSVQRKVALWDTLEHSGEAFSSNPFGNWKQKTYPPIAYYEGYAHHCIVVSQSQLDQLSTGAPAERQQHLCVAMSSKQLGGGGRAAGSWPTLIYPSSRLASFFMAHSVYSDHPNTAYRTSAASLLCSARLGIPRCPSCVLDKIHTCLTWDSKTERLVPHVKEQAVGIAIALTELDRAEFRVRLVAGGFGGGRCIAEDAVWSKGGGGGLALSADRAEVLPPAAQNLHFSLKPSLVLDTCNTHIRCSGGIPCDDRTAFFLCRLLRRLLLLLLHLTSSTPTREYSLLTAVRSAPRGKLAVEQGRGGGGGGFESPVTMRATSRTFVIPGIEVTPLIIYGIHHLPAVTSTANPRLFRLLQLPKSKLNSTSHRNENNRDRSPLIAYDLFTARRYAQPAGPFSCKTDASLQLQRYSAWHVGNTTFMRLRAIRDNVSSFESNLRKKSLLLPAYSLTGALSGMRPVTADEGEARWIWGGVGMQGREKWEVPEKTYGTMMSHQVRKSGSGPAENRARFALVGGEYNDVVNHRAGTWGENESLVPNKVLRNPLLQESNVEKWIGQTKCKTKYVKTTVINPNIRGRDGVVVRLLASQLDEPGSIFGGVASGFSHVGILLDDAAGWRVFSDVSCFPHPCIPALLRNHLVVYVAPRVRSIRVTEYRVHAVEEALQHDASVALASSQRSAGVCSKRQSKDVVLCCDPNCQLHFPLPSASQIIAHNESDSARVRGANVFSAETEETGEPRENPLTSGIILRDFHMLKSGSDPAGNRILFAQAYGSRIVDDDDDDDDVLDEFILNMKPRIRHASVIWRGSRSAVRIAEPLSKYILLRAAAGADSSAPRRNRRSTQHPLEMKAVSQPRHVTAGSQPTCIARSADKNSQVSSPTAFFGVYLRPSV</sequence>
<reference evidence="2 3" key="1">
    <citation type="submission" date="2023-02" db="EMBL/GenBank/DDBJ databases">
        <title>LHISI_Scaffold_Assembly.</title>
        <authorList>
            <person name="Stuart O.P."/>
            <person name="Cleave R."/>
            <person name="Magrath M.J.L."/>
            <person name="Mikheyev A.S."/>
        </authorList>
    </citation>
    <scope>NUCLEOTIDE SEQUENCE [LARGE SCALE GENOMIC DNA]</scope>
    <source>
        <strain evidence="2">Daus_M_001</strain>
        <tissue evidence="2">Leg muscle</tissue>
    </source>
</reference>
<organism evidence="2 3">
    <name type="scientific">Dryococelus australis</name>
    <dbReference type="NCBI Taxonomy" id="614101"/>
    <lineage>
        <taxon>Eukaryota</taxon>
        <taxon>Metazoa</taxon>
        <taxon>Ecdysozoa</taxon>
        <taxon>Arthropoda</taxon>
        <taxon>Hexapoda</taxon>
        <taxon>Insecta</taxon>
        <taxon>Pterygota</taxon>
        <taxon>Neoptera</taxon>
        <taxon>Polyneoptera</taxon>
        <taxon>Phasmatodea</taxon>
        <taxon>Verophasmatodea</taxon>
        <taxon>Anareolatae</taxon>
        <taxon>Phasmatidae</taxon>
        <taxon>Eurycanthinae</taxon>
        <taxon>Dryococelus</taxon>
    </lineage>
</organism>
<keyword evidence="3" id="KW-1185">Reference proteome</keyword>
<dbReference type="Proteomes" id="UP001159363">
    <property type="component" value="Chromosome 3"/>
</dbReference>
<feature type="region of interest" description="Disordered" evidence="1">
    <location>
        <begin position="1550"/>
        <end position="1576"/>
    </location>
</feature>
<proteinExistence type="predicted"/>
<dbReference type="EMBL" id="JARBHB010000003">
    <property type="protein sequence ID" value="KAJ8888634.1"/>
    <property type="molecule type" value="Genomic_DNA"/>
</dbReference>
<evidence type="ECO:0000313" key="3">
    <source>
        <dbReference type="Proteomes" id="UP001159363"/>
    </source>
</evidence>
<evidence type="ECO:0000313" key="2">
    <source>
        <dbReference type="EMBL" id="KAJ8888634.1"/>
    </source>
</evidence>
<accession>A0ABQ9HW77</accession>
<feature type="region of interest" description="Disordered" evidence="1">
    <location>
        <begin position="74"/>
        <end position="110"/>
    </location>
</feature>